<reference evidence="2 3" key="1">
    <citation type="submission" date="2019-03" db="EMBL/GenBank/DDBJ databases">
        <title>Genomic Encyclopedia of Type Strains, Phase IV (KMG-IV): sequencing the most valuable type-strain genomes for metagenomic binning, comparative biology and taxonomic classification.</title>
        <authorList>
            <person name="Goeker M."/>
        </authorList>
    </citation>
    <scope>NUCLEOTIDE SEQUENCE [LARGE SCALE GENOMIC DNA]</scope>
    <source>
        <strain evidence="2 3">DSM 24830</strain>
    </source>
</reference>
<keyword evidence="3" id="KW-1185">Reference proteome</keyword>
<protein>
    <recommendedName>
        <fullName evidence="1">(S)-ureidoglycine aminohydrolase cupin domain-containing protein</fullName>
    </recommendedName>
</protein>
<dbReference type="InterPro" id="IPR014710">
    <property type="entry name" value="RmlC-like_jellyroll"/>
</dbReference>
<evidence type="ECO:0000313" key="2">
    <source>
        <dbReference type="EMBL" id="TCJ89141.1"/>
    </source>
</evidence>
<evidence type="ECO:0000259" key="1">
    <source>
        <dbReference type="Pfam" id="PF05899"/>
    </source>
</evidence>
<dbReference type="RefSeq" id="WP_131904790.1">
    <property type="nucleotide sequence ID" value="NZ_BAAAFU010000008.1"/>
</dbReference>
<dbReference type="InterPro" id="IPR011051">
    <property type="entry name" value="RmlC_Cupin_sf"/>
</dbReference>
<comment type="caution">
    <text evidence="2">The sequence shown here is derived from an EMBL/GenBank/DDBJ whole genome shotgun (WGS) entry which is preliminary data.</text>
</comment>
<dbReference type="Proteomes" id="UP000294887">
    <property type="component" value="Unassembled WGS sequence"/>
</dbReference>
<dbReference type="Pfam" id="PF05899">
    <property type="entry name" value="Cupin_3"/>
    <property type="match status" value="1"/>
</dbReference>
<dbReference type="SUPFAM" id="SSF51182">
    <property type="entry name" value="RmlC-like cupins"/>
    <property type="match status" value="1"/>
</dbReference>
<organism evidence="2 3">
    <name type="scientific">Cocleimonas flava</name>
    <dbReference type="NCBI Taxonomy" id="634765"/>
    <lineage>
        <taxon>Bacteria</taxon>
        <taxon>Pseudomonadati</taxon>
        <taxon>Pseudomonadota</taxon>
        <taxon>Gammaproteobacteria</taxon>
        <taxon>Thiotrichales</taxon>
        <taxon>Thiotrichaceae</taxon>
        <taxon>Cocleimonas</taxon>
    </lineage>
</organism>
<feature type="domain" description="(S)-ureidoglycine aminohydrolase cupin" evidence="1">
    <location>
        <begin position="14"/>
        <end position="83"/>
    </location>
</feature>
<dbReference type="InterPro" id="IPR008579">
    <property type="entry name" value="UGlyAH_Cupin_dom"/>
</dbReference>
<gene>
    <name evidence="2" type="ORF">EV695_1002</name>
</gene>
<name>A0A4R1FE53_9GAMM</name>
<dbReference type="AlphaFoldDB" id="A0A4R1FE53"/>
<dbReference type="PANTHER" id="PTHR33271">
    <property type="entry name" value="OS04G0445200 PROTEIN"/>
    <property type="match status" value="1"/>
</dbReference>
<dbReference type="EMBL" id="SMFQ01000002">
    <property type="protein sequence ID" value="TCJ89141.1"/>
    <property type="molecule type" value="Genomic_DNA"/>
</dbReference>
<dbReference type="Gene3D" id="2.60.120.10">
    <property type="entry name" value="Jelly Rolls"/>
    <property type="match status" value="1"/>
</dbReference>
<accession>A0A4R1FE53</accession>
<proteinExistence type="predicted"/>
<sequence length="87" mass="10229">MIKIEKPDPKKLEEIKQWEVWEKEPCTFDHDQQKTESFYIIEGKASLSTDTGINVDISAGNLVTVESGQIVHWHVHETIKKHFRFYD</sequence>
<dbReference type="PANTHER" id="PTHR33271:SF22">
    <property type="entry name" value="OS04G0445200 PROTEIN"/>
    <property type="match status" value="1"/>
</dbReference>
<dbReference type="OrthoDB" id="9799053at2"/>
<evidence type="ECO:0000313" key="3">
    <source>
        <dbReference type="Proteomes" id="UP000294887"/>
    </source>
</evidence>